<dbReference type="PRINTS" id="PR00344">
    <property type="entry name" value="BCTRLSENSOR"/>
</dbReference>
<dbReference type="PROSITE" id="PS50109">
    <property type="entry name" value="HIS_KIN"/>
    <property type="match status" value="1"/>
</dbReference>
<reference evidence="5" key="1">
    <citation type="submission" date="2017-10" db="EMBL/GenBank/DDBJ databases">
        <title>Massilia psychrophilum sp. nov., a novel purple-pigmented bacterium isolated from Tianshan glacier, Xinjiang Municipality, China.</title>
        <authorList>
            <person name="Wang H."/>
        </authorList>
    </citation>
    <scope>NUCLEOTIDE SEQUENCE [LARGE SCALE GENOMIC DNA]</scope>
    <source>
        <strain evidence="5">B2</strain>
    </source>
</reference>
<keyword evidence="5" id="KW-0808">Transferase</keyword>
<dbReference type="EMBL" id="CP024608">
    <property type="protein sequence ID" value="ATQ79080.1"/>
    <property type="molecule type" value="Genomic_DNA"/>
</dbReference>
<dbReference type="AlphaFoldDB" id="A0A2D2DVR3"/>
<dbReference type="GO" id="GO:0000155">
    <property type="term" value="F:phosphorelay sensor kinase activity"/>
    <property type="evidence" value="ECO:0007669"/>
    <property type="project" value="TreeGrafter"/>
</dbReference>
<evidence type="ECO:0000313" key="5">
    <source>
        <dbReference type="EMBL" id="ATQ79080.1"/>
    </source>
</evidence>
<keyword evidence="6" id="KW-1185">Reference proteome</keyword>
<dbReference type="Proteomes" id="UP000229897">
    <property type="component" value="Chromosome"/>
</dbReference>
<dbReference type="Gene3D" id="3.30.565.10">
    <property type="entry name" value="Histidine kinase-like ATPase, C-terminal domain"/>
    <property type="match status" value="1"/>
</dbReference>
<protein>
    <recommendedName>
        <fullName evidence="2">histidine kinase</fullName>
        <ecNumber evidence="2">2.7.13.3</ecNumber>
    </recommendedName>
</protein>
<keyword evidence="5" id="KW-0418">Kinase</keyword>
<gene>
    <name evidence="5" type="ORF">CR152_23825</name>
</gene>
<dbReference type="EC" id="2.7.13.3" evidence="2"/>
<dbReference type="SUPFAM" id="SSF55874">
    <property type="entry name" value="ATPase domain of HSP90 chaperone/DNA topoisomerase II/histidine kinase"/>
    <property type="match status" value="1"/>
</dbReference>
<organism evidence="5 6">
    <name type="scientific">Massilia violaceinigra</name>
    <dbReference type="NCBI Taxonomy" id="2045208"/>
    <lineage>
        <taxon>Bacteria</taxon>
        <taxon>Pseudomonadati</taxon>
        <taxon>Pseudomonadota</taxon>
        <taxon>Betaproteobacteria</taxon>
        <taxon>Burkholderiales</taxon>
        <taxon>Oxalobacteraceae</taxon>
        <taxon>Telluria group</taxon>
        <taxon>Massilia</taxon>
    </lineage>
</organism>
<dbReference type="InterPro" id="IPR005467">
    <property type="entry name" value="His_kinase_dom"/>
</dbReference>
<evidence type="ECO:0000256" key="1">
    <source>
        <dbReference type="ARBA" id="ARBA00000085"/>
    </source>
</evidence>
<keyword evidence="3" id="KW-0597">Phosphoprotein</keyword>
<dbReference type="OrthoDB" id="9146955at2"/>
<dbReference type="SMART" id="SM00387">
    <property type="entry name" value="HATPase_c"/>
    <property type="match status" value="1"/>
</dbReference>
<dbReference type="InterPro" id="IPR036890">
    <property type="entry name" value="HATPase_C_sf"/>
</dbReference>
<evidence type="ECO:0000313" key="6">
    <source>
        <dbReference type="Proteomes" id="UP000229897"/>
    </source>
</evidence>
<dbReference type="KEGG" id="mass:CR152_23825"/>
<dbReference type="Pfam" id="PF02518">
    <property type="entry name" value="HATPase_c"/>
    <property type="match status" value="1"/>
</dbReference>
<sequence>MHDFLENNRDELARRCRVKVGERAGRSATERQLQDGIPLFLNQLISTLRIEQTQTPLDSRRVSGPAGGGAVLSEVSVSAAQHGKDLLDLGLTVDQVVHDYGDLCQAITDLAVERDAPFHVDEFRTLNRCLDNAIAEAVLEFGFQKDALTADAHAYDTREKMGYFAHELRNLLGTASLAFSAAKQGSLGLGGATGTILERSLASLEKLITASLEDVRTLGLRDGVLDAFSLAELISEIDSAATLSAKIHGCTLSVAPVDPKLALTGTRDVLIAAVANLLQNAFKFTQPGTQIVLTAYASGNRIHIDVQDHCGGLAAGVADNMFMPFSQSGNDRSGVGLGLTIAKQSITANGGELTVRSITGKGCVFMISLPRRQMPT</sequence>
<dbReference type="InterPro" id="IPR004358">
    <property type="entry name" value="Sig_transdc_His_kin-like_C"/>
</dbReference>
<proteinExistence type="predicted"/>
<dbReference type="InterPro" id="IPR003594">
    <property type="entry name" value="HATPase_dom"/>
</dbReference>
<accession>A0A2D2DVR3</accession>
<evidence type="ECO:0000256" key="3">
    <source>
        <dbReference type="ARBA" id="ARBA00022553"/>
    </source>
</evidence>
<evidence type="ECO:0000259" key="4">
    <source>
        <dbReference type="PROSITE" id="PS50109"/>
    </source>
</evidence>
<dbReference type="PANTHER" id="PTHR43547:SF2">
    <property type="entry name" value="HYBRID SIGNAL TRANSDUCTION HISTIDINE KINASE C"/>
    <property type="match status" value="1"/>
</dbReference>
<comment type="catalytic activity">
    <reaction evidence="1">
        <text>ATP + protein L-histidine = ADP + protein N-phospho-L-histidine.</text>
        <dbReference type="EC" id="2.7.13.3"/>
    </reaction>
</comment>
<evidence type="ECO:0000256" key="2">
    <source>
        <dbReference type="ARBA" id="ARBA00012438"/>
    </source>
</evidence>
<feature type="domain" description="Histidine kinase" evidence="4">
    <location>
        <begin position="163"/>
        <end position="373"/>
    </location>
</feature>
<dbReference type="PANTHER" id="PTHR43547">
    <property type="entry name" value="TWO-COMPONENT HISTIDINE KINASE"/>
    <property type="match status" value="1"/>
</dbReference>
<name>A0A2D2DVR3_9BURK</name>